<proteinExistence type="predicted"/>
<protein>
    <submittedName>
        <fullName evidence="3">Aste57867_3772 protein</fullName>
    </submittedName>
</protein>
<dbReference type="SUPFAM" id="SSF53474">
    <property type="entry name" value="alpha/beta-Hydrolases"/>
    <property type="match status" value="1"/>
</dbReference>
<dbReference type="EMBL" id="VJMH01000740">
    <property type="protein sequence ID" value="KAF0714638.1"/>
    <property type="molecule type" value="Genomic_DNA"/>
</dbReference>
<organism evidence="3 4">
    <name type="scientific">Aphanomyces stellatus</name>
    <dbReference type="NCBI Taxonomy" id="120398"/>
    <lineage>
        <taxon>Eukaryota</taxon>
        <taxon>Sar</taxon>
        <taxon>Stramenopiles</taxon>
        <taxon>Oomycota</taxon>
        <taxon>Saprolegniomycetes</taxon>
        <taxon>Saprolegniales</taxon>
        <taxon>Verrucalvaceae</taxon>
        <taxon>Aphanomyces</taxon>
    </lineage>
</organism>
<name>A0A485KFS3_9STRA</name>
<dbReference type="InterPro" id="IPR029058">
    <property type="entry name" value="AB_hydrolase_fold"/>
</dbReference>
<dbReference type="Gene3D" id="3.40.50.1820">
    <property type="entry name" value="alpha/beta hydrolase"/>
    <property type="match status" value="1"/>
</dbReference>
<evidence type="ECO:0000313" key="4">
    <source>
        <dbReference type="Proteomes" id="UP000332933"/>
    </source>
</evidence>
<reference evidence="3 4" key="1">
    <citation type="submission" date="2019-03" db="EMBL/GenBank/DDBJ databases">
        <authorList>
            <person name="Gaulin E."/>
            <person name="Dumas B."/>
        </authorList>
    </citation>
    <scope>NUCLEOTIDE SEQUENCE [LARGE SCALE GENOMIC DNA]</scope>
    <source>
        <strain evidence="3">CBS 568.67</strain>
    </source>
</reference>
<evidence type="ECO:0000259" key="1">
    <source>
        <dbReference type="Pfam" id="PF05057"/>
    </source>
</evidence>
<feature type="domain" description="DUF676" evidence="1">
    <location>
        <begin position="70"/>
        <end position="269"/>
    </location>
</feature>
<dbReference type="EMBL" id="CAADRA010000740">
    <property type="protein sequence ID" value="VFT80923.1"/>
    <property type="molecule type" value="Genomic_DNA"/>
</dbReference>
<dbReference type="OrthoDB" id="273452at2759"/>
<dbReference type="InterPro" id="IPR007751">
    <property type="entry name" value="DUF676_lipase-like"/>
</dbReference>
<dbReference type="Proteomes" id="UP000332933">
    <property type="component" value="Unassembled WGS sequence"/>
</dbReference>
<gene>
    <name evidence="3" type="primary">Aste57867_3772</name>
    <name evidence="2" type="ORF">As57867_003761</name>
    <name evidence="3" type="ORF">ASTE57867_3772</name>
</gene>
<sequence>MISTSMASLDRIRHLQIQVAQAQTNISIASTLTDAAAVQVWTTRRDALETLRLGVTSSPTTSPSSLPPLPEHLFVCLHGIYGKPSDSDHIADALKHTFGAVALVLQSSINTHKTHSGVRQMGTALATEVLDVLLRHRVDDTKTYRLSIVGHSLGGIIGRYALVYMQDALRGLHVTPTSFVTLCTPHLGSRRPGGHLGHQLWKATVHGVMSITLIYGQTGTDLLLQDDVDMPLLAVMSQPDSIFMTALAAFQHRTAIAMIQGDHIVPYASAAIHPRVVETAPFERANSFGWRWTMSHSGFGDAFRRFLDVTYPCDSHEPSVDATDTIVPCVDERHEVDISPSILAGLCSVPWRRLNLFVTYGGLCQFYWLSFHTWPLGIQLPSTSRSREFIQHVLVPMLVQDHAFDQS</sequence>
<evidence type="ECO:0000313" key="3">
    <source>
        <dbReference type="EMBL" id="VFT80923.1"/>
    </source>
</evidence>
<evidence type="ECO:0000313" key="2">
    <source>
        <dbReference type="EMBL" id="KAF0714638.1"/>
    </source>
</evidence>
<dbReference type="PANTHER" id="PTHR12482:SF62">
    <property type="entry name" value="LIPASE ROG1-RELATED"/>
    <property type="match status" value="1"/>
</dbReference>
<dbReference type="Pfam" id="PF05057">
    <property type="entry name" value="DUF676"/>
    <property type="match status" value="1"/>
</dbReference>
<accession>A0A485KFS3</accession>
<keyword evidence="4" id="KW-1185">Reference proteome</keyword>
<dbReference type="PANTHER" id="PTHR12482">
    <property type="entry name" value="LIPASE ROG1-RELATED-RELATED"/>
    <property type="match status" value="1"/>
</dbReference>
<reference evidence="2" key="2">
    <citation type="submission" date="2019-06" db="EMBL/GenBank/DDBJ databases">
        <title>Genomics analysis of Aphanomyces spp. identifies a new class of oomycete effector associated with host adaptation.</title>
        <authorList>
            <person name="Gaulin E."/>
        </authorList>
    </citation>
    <scope>NUCLEOTIDE SEQUENCE</scope>
    <source>
        <strain evidence="2">CBS 578.67</strain>
    </source>
</reference>
<dbReference type="AlphaFoldDB" id="A0A485KFS3"/>
<dbReference type="InterPro" id="IPR044294">
    <property type="entry name" value="Lipase-like"/>
</dbReference>